<dbReference type="PANTHER" id="PTHR33116:SF86">
    <property type="entry name" value="REVERSE TRANSCRIPTASE DOMAIN-CONTAINING PROTEIN"/>
    <property type="match status" value="1"/>
</dbReference>
<gene>
    <name evidence="2" type="primary">LOC111303378</name>
</gene>
<proteinExistence type="predicted"/>
<protein>
    <submittedName>
        <fullName evidence="2">Uncharacterized protein LOC111303378</fullName>
    </submittedName>
</protein>
<dbReference type="GeneID" id="111303378"/>
<name>A0A6P5ZRK4_DURZI</name>
<sequence length="212" mass="24464">MKGIQKKGGNEKFVDQFKGAFDRGSLITVFVLNMYRRFIGAPSQVPEGSKNSSKDKQEIVKNIFGIQVTNSLEKYLGLPIIIGKGKKKAFRGIMNKMRQRVQSWSQKRISDGGKEVFIKQERKGIHWLPWRKMCIGKWAGGMGFRDMEHFNKALLVKYGWRLLHNTSALAYKVLKEKYFPKISFFEASVGRSLSYIWRSIGMGRKLLRHGVR</sequence>
<dbReference type="Proteomes" id="UP000515121">
    <property type="component" value="Unplaced"/>
</dbReference>
<dbReference type="OrthoDB" id="1000319at2759"/>
<dbReference type="RefSeq" id="XP_022755339.1">
    <property type="nucleotide sequence ID" value="XM_022899604.1"/>
</dbReference>
<evidence type="ECO:0000313" key="2">
    <source>
        <dbReference type="RefSeq" id="XP_022755339.1"/>
    </source>
</evidence>
<dbReference type="KEGG" id="dzi:111303378"/>
<keyword evidence="1" id="KW-1185">Reference proteome</keyword>
<reference evidence="2" key="1">
    <citation type="submission" date="2025-08" db="UniProtKB">
        <authorList>
            <consortium name="RefSeq"/>
        </authorList>
    </citation>
    <scope>IDENTIFICATION</scope>
    <source>
        <tissue evidence="2">Fruit stalk</tissue>
    </source>
</reference>
<organism evidence="1 2">
    <name type="scientific">Durio zibethinus</name>
    <name type="common">Durian</name>
    <dbReference type="NCBI Taxonomy" id="66656"/>
    <lineage>
        <taxon>Eukaryota</taxon>
        <taxon>Viridiplantae</taxon>
        <taxon>Streptophyta</taxon>
        <taxon>Embryophyta</taxon>
        <taxon>Tracheophyta</taxon>
        <taxon>Spermatophyta</taxon>
        <taxon>Magnoliopsida</taxon>
        <taxon>eudicotyledons</taxon>
        <taxon>Gunneridae</taxon>
        <taxon>Pentapetalae</taxon>
        <taxon>rosids</taxon>
        <taxon>malvids</taxon>
        <taxon>Malvales</taxon>
        <taxon>Malvaceae</taxon>
        <taxon>Helicteroideae</taxon>
        <taxon>Durio</taxon>
    </lineage>
</organism>
<accession>A0A6P5ZRK4</accession>
<dbReference type="PANTHER" id="PTHR33116">
    <property type="entry name" value="REVERSE TRANSCRIPTASE ZINC-BINDING DOMAIN-CONTAINING PROTEIN-RELATED-RELATED"/>
    <property type="match status" value="1"/>
</dbReference>
<evidence type="ECO:0000313" key="1">
    <source>
        <dbReference type="Proteomes" id="UP000515121"/>
    </source>
</evidence>
<dbReference type="AlphaFoldDB" id="A0A6P5ZRK4"/>